<protein>
    <submittedName>
        <fullName evidence="5">Predicted protein</fullName>
    </submittedName>
</protein>
<evidence type="ECO:0000256" key="3">
    <source>
        <dbReference type="PROSITE-ProRule" id="PRU00339"/>
    </source>
</evidence>
<dbReference type="EMBL" id="DS547134">
    <property type="protein sequence ID" value="EDR01982.1"/>
    <property type="molecule type" value="Genomic_DNA"/>
</dbReference>
<dbReference type="InterPro" id="IPR021183">
    <property type="entry name" value="NatA_aux_su"/>
</dbReference>
<dbReference type="AlphaFoldDB" id="B0DTW2"/>
<reference evidence="5 6" key="1">
    <citation type="journal article" date="2008" name="Nature">
        <title>The genome of Laccaria bicolor provides insights into mycorrhizal symbiosis.</title>
        <authorList>
            <person name="Martin F."/>
            <person name="Aerts A."/>
            <person name="Ahren D."/>
            <person name="Brun A."/>
            <person name="Danchin E.G.J."/>
            <person name="Duchaussoy F."/>
            <person name="Gibon J."/>
            <person name="Kohler A."/>
            <person name="Lindquist E."/>
            <person name="Pereda V."/>
            <person name="Salamov A."/>
            <person name="Shapiro H.J."/>
            <person name="Wuyts J."/>
            <person name="Blaudez D."/>
            <person name="Buee M."/>
            <person name="Brokstein P."/>
            <person name="Canbaeck B."/>
            <person name="Cohen D."/>
            <person name="Courty P.E."/>
            <person name="Coutinho P.M."/>
            <person name="Delaruelle C."/>
            <person name="Detter J.C."/>
            <person name="Deveau A."/>
            <person name="DiFazio S."/>
            <person name="Duplessis S."/>
            <person name="Fraissinet-Tachet L."/>
            <person name="Lucic E."/>
            <person name="Frey-Klett P."/>
            <person name="Fourrey C."/>
            <person name="Feussner I."/>
            <person name="Gay G."/>
            <person name="Grimwood J."/>
            <person name="Hoegger P.J."/>
            <person name="Jain P."/>
            <person name="Kilaru S."/>
            <person name="Labbe J."/>
            <person name="Lin Y.C."/>
            <person name="Legue V."/>
            <person name="Le Tacon F."/>
            <person name="Marmeisse R."/>
            <person name="Melayah D."/>
            <person name="Montanini B."/>
            <person name="Muratet M."/>
            <person name="Nehls U."/>
            <person name="Niculita-Hirzel H."/>
            <person name="Oudot-Le Secq M.P."/>
            <person name="Peter M."/>
            <person name="Quesneville H."/>
            <person name="Rajashekar B."/>
            <person name="Reich M."/>
            <person name="Rouhier N."/>
            <person name="Schmutz J."/>
            <person name="Yin T."/>
            <person name="Chalot M."/>
            <person name="Henrissat B."/>
            <person name="Kuees U."/>
            <person name="Lucas S."/>
            <person name="Van de Peer Y."/>
            <person name="Podila G.K."/>
            <person name="Polle A."/>
            <person name="Pukkila P.J."/>
            <person name="Richardson P.M."/>
            <person name="Rouze P."/>
            <person name="Sanders I.R."/>
            <person name="Stajich J.E."/>
            <person name="Tunlid A."/>
            <person name="Tuskan G."/>
            <person name="Grigoriev I.V."/>
        </authorList>
    </citation>
    <scope>NUCLEOTIDE SEQUENCE [LARGE SCALE GENOMIC DNA]</scope>
    <source>
        <strain evidence="6">S238N-H82 / ATCC MYA-4686</strain>
    </source>
</reference>
<dbReference type="HOGENOM" id="CLU_006686_1_0_1"/>
<keyword evidence="6" id="KW-1185">Reference proteome</keyword>
<dbReference type="RefSeq" id="XP_001887373.1">
    <property type="nucleotide sequence ID" value="XM_001887338.1"/>
</dbReference>
<keyword evidence="1" id="KW-0677">Repeat</keyword>
<dbReference type="PIRSF" id="PIRSF000422">
    <property type="entry name" value="N-terminal-AcTrfase-A_aux_su"/>
    <property type="match status" value="1"/>
</dbReference>
<dbReference type="Pfam" id="PF13181">
    <property type="entry name" value="TPR_8"/>
    <property type="match status" value="1"/>
</dbReference>
<evidence type="ECO:0000256" key="2">
    <source>
        <dbReference type="ARBA" id="ARBA00022803"/>
    </source>
</evidence>
<dbReference type="InParanoid" id="B0DTW2"/>
<evidence type="ECO:0000313" key="6">
    <source>
        <dbReference type="Proteomes" id="UP000001194"/>
    </source>
</evidence>
<dbReference type="InterPro" id="IPR019734">
    <property type="entry name" value="TPR_rpt"/>
</dbReference>
<name>B0DTW2_LACBS</name>
<dbReference type="KEGG" id="lbc:LACBIDRAFT_191816"/>
<dbReference type="GeneID" id="6082968"/>
<feature type="compositionally biased region" description="Basic and acidic residues" evidence="4">
    <location>
        <begin position="598"/>
        <end position="622"/>
    </location>
</feature>
<dbReference type="InterPro" id="IPR011990">
    <property type="entry name" value="TPR-like_helical_dom_sf"/>
</dbReference>
<feature type="region of interest" description="Disordered" evidence="4">
    <location>
        <begin position="587"/>
        <end position="624"/>
    </location>
</feature>
<dbReference type="PANTHER" id="PTHR22767">
    <property type="entry name" value="N-TERMINAL ACETYLTRANSFERASE-RELATED"/>
    <property type="match status" value="1"/>
</dbReference>
<evidence type="ECO:0000256" key="1">
    <source>
        <dbReference type="ARBA" id="ARBA00022737"/>
    </source>
</evidence>
<dbReference type="SMART" id="SM00028">
    <property type="entry name" value="TPR"/>
    <property type="match status" value="6"/>
</dbReference>
<evidence type="ECO:0000256" key="4">
    <source>
        <dbReference type="SAM" id="MobiDB-lite"/>
    </source>
</evidence>
<proteinExistence type="predicted"/>
<dbReference type="Gene3D" id="1.25.40.1040">
    <property type="match status" value="1"/>
</dbReference>
<dbReference type="SUPFAM" id="SSF48452">
    <property type="entry name" value="TPR-like"/>
    <property type="match status" value="2"/>
</dbReference>
<dbReference type="Proteomes" id="UP000001194">
    <property type="component" value="Unassembled WGS sequence"/>
</dbReference>
<evidence type="ECO:0000313" key="5">
    <source>
        <dbReference type="EMBL" id="EDR01982.1"/>
    </source>
</evidence>
<dbReference type="FunFam" id="1.25.40.1040:FF:000003">
    <property type="entry name" value="N-terminal acetyltransferase A, auxiliary subunit"/>
    <property type="match status" value="1"/>
</dbReference>
<organism evidence="6">
    <name type="scientific">Laccaria bicolor (strain S238N-H82 / ATCC MYA-4686)</name>
    <name type="common">Bicoloured deceiver</name>
    <name type="synonym">Laccaria laccata var. bicolor</name>
    <dbReference type="NCBI Taxonomy" id="486041"/>
    <lineage>
        <taxon>Eukaryota</taxon>
        <taxon>Fungi</taxon>
        <taxon>Dikarya</taxon>
        <taxon>Basidiomycota</taxon>
        <taxon>Agaricomycotina</taxon>
        <taxon>Agaricomycetes</taxon>
        <taxon>Agaricomycetidae</taxon>
        <taxon>Agaricales</taxon>
        <taxon>Agaricineae</taxon>
        <taxon>Hydnangiaceae</taxon>
        <taxon>Laccaria</taxon>
    </lineage>
</organism>
<dbReference type="GO" id="GO:0031415">
    <property type="term" value="C:NatA complex"/>
    <property type="evidence" value="ECO:0007669"/>
    <property type="project" value="TreeGrafter"/>
</dbReference>
<dbReference type="OrthoDB" id="10263032at2759"/>
<dbReference type="PROSITE" id="PS50005">
    <property type="entry name" value="TPR"/>
    <property type="match status" value="1"/>
</dbReference>
<dbReference type="Pfam" id="PF13432">
    <property type="entry name" value="TPR_16"/>
    <property type="match status" value="1"/>
</dbReference>
<dbReference type="STRING" id="486041.B0DTW2"/>
<sequence>MSKPLAIPPKRALASKEATLFKDLLNHYETKQLKKGLKTADQILKKYPEHGETLCMKGLVLAHMGRREEGIDLVKKGVRFDLTSHICWHVFGLIQKGEKNYEEALKSYTQALRFDRENLNILRDAAQLQTQLRIFDGLVETRSTLLRLRPNVRQHWVGLAVAHHLNGNLTEARKILENYQRTLKNVPDYDIEHSETLLYYVHLLEEIGDLDEALSVLDSNAKTRAIVDRTAIMEIRARVLTRKQSEEAEHAWRSLLEHNPDCYDYYRGYLSNMGVELGERNCCALRVLKEFSASIPKATAPRRLALTISVGDAFKELAKPYLLTGLAKGIPSLFADIKSLYKDKEKQQVIEDIVEASLTPTDPSSSTDVEPTTYLWTLYFLAQHHAYLSRAEKALSILETALSHTPTLPELHLCKARVLKRAGDYYGAARCVNDARLLDGQDRFLNTKCGKYLLRAGMPEEASTVLGLFTKKDAPSPGADLEDMQSLLYLLEEANSHRQYGKPNLALKKYMAIKKVFDEIDDDQYDFHGYNLRKFTINIYMRLLKWENTLRSHPAYVTAAVEASKPQSSPLSHLFLSANLTDAEKKAKKKAKKAAQKVQDDKKGTDKGLEATPQKDDDRDGLKLLASPDGLEQAAKLLHPLSTFCANNIDVWIAIYDVAVRRKKLLQALTALNHARSLDPEHPELHIRAVHLKKTGTSLYSKLLTYSLSQSSSLLTPSTPTSSYWTHIP</sequence>
<dbReference type="PANTHER" id="PTHR22767:SF2">
    <property type="entry name" value="N(ALPHA)-ACETYLTRANSFERASE 15_16, ISOFORM A"/>
    <property type="match status" value="1"/>
</dbReference>
<feature type="repeat" description="TPR" evidence="3">
    <location>
        <begin position="85"/>
        <end position="118"/>
    </location>
</feature>
<dbReference type="Pfam" id="PF12569">
    <property type="entry name" value="NatA_aux_su"/>
    <property type="match status" value="1"/>
</dbReference>
<accession>B0DTW2</accession>
<dbReference type="FunCoup" id="B0DTW2">
    <property type="interactions" value="526"/>
</dbReference>
<keyword evidence="2 3" id="KW-0802">TPR repeat</keyword>
<dbReference type="Gene3D" id="1.25.40.1010">
    <property type="match status" value="1"/>
</dbReference>
<gene>
    <name evidence="5" type="ORF">LACBIDRAFT_191816</name>
</gene>